<feature type="compositionally biased region" description="Polar residues" evidence="1">
    <location>
        <begin position="1"/>
        <end position="10"/>
    </location>
</feature>
<proteinExistence type="predicted"/>
<evidence type="ECO:0000313" key="2">
    <source>
        <dbReference type="EMBL" id="RKO85742.1"/>
    </source>
</evidence>
<dbReference type="EMBL" id="KZ998790">
    <property type="protein sequence ID" value="RKO85742.1"/>
    <property type="molecule type" value="Genomic_DNA"/>
</dbReference>
<protein>
    <submittedName>
        <fullName evidence="2">Uncharacterized protein</fullName>
    </submittedName>
</protein>
<feature type="region of interest" description="Disordered" evidence="1">
    <location>
        <begin position="29"/>
        <end position="65"/>
    </location>
</feature>
<dbReference type="AlphaFoldDB" id="A0A4P9W208"/>
<name>A0A4P9W208_9FUNG</name>
<feature type="region of interest" description="Disordered" evidence="1">
    <location>
        <begin position="1"/>
        <end position="20"/>
    </location>
</feature>
<dbReference type="Proteomes" id="UP000269721">
    <property type="component" value="Unassembled WGS sequence"/>
</dbReference>
<feature type="compositionally biased region" description="Polar residues" evidence="1">
    <location>
        <begin position="30"/>
        <end position="45"/>
    </location>
</feature>
<accession>A0A4P9W208</accession>
<organism evidence="2 3">
    <name type="scientific">Blyttiomyces helicus</name>
    <dbReference type="NCBI Taxonomy" id="388810"/>
    <lineage>
        <taxon>Eukaryota</taxon>
        <taxon>Fungi</taxon>
        <taxon>Fungi incertae sedis</taxon>
        <taxon>Chytridiomycota</taxon>
        <taxon>Chytridiomycota incertae sedis</taxon>
        <taxon>Chytridiomycetes</taxon>
        <taxon>Chytridiomycetes incertae sedis</taxon>
        <taxon>Blyttiomyces</taxon>
    </lineage>
</organism>
<evidence type="ECO:0000313" key="3">
    <source>
        <dbReference type="Proteomes" id="UP000269721"/>
    </source>
</evidence>
<evidence type="ECO:0000256" key="1">
    <source>
        <dbReference type="SAM" id="MobiDB-lite"/>
    </source>
</evidence>
<reference evidence="3" key="1">
    <citation type="journal article" date="2018" name="Nat. Microbiol.">
        <title>Leveraging single-cell genomics to expand the fungal tree of life.</title>
        <authorList>
            <person name="Ahrendt S.R."/>
            <person name="Quandt C.A."/>
            <person name="Ciobanu D."/>
            <person name="Clum A."/>
            <person name="Salamov A."/>
            <person name="Andreopoulos B."/>
            <person name="Cheng J.F."/>
            <person name="Woyke T."/>
            <person name="Pelin A."/>
            <person name="Henrissat B."/>
            <person name="Reynolds N.K."/>
            <person name="Benny G.L."/>
            <person name="Smith M.E."/>
            <person name="James T.Y."/>
            <person name="Grigoriev I.V."/>
        </authorList>
    </citation>
    <scope>NUCLEOTIDE SEQUENCE [LARGE SCALE GENOMIC DNA]</scope>
</reference>
<gene>
    <name evidence="2" type="ORF">BDK51DRAFT_51766</name>
</gene>
<keyword evidence="3" id="KW-1185">Reference proteome</keyword>
<sequence length="184" mass="20456">MSFANPTRTASPPPHRFACFAQGPRKSFAYYQTTPTGSPNLTKRATTAPPHPSRKAQPLPAPSKSYPTIWPTEVTKHPDHPIHTHVPHARQHPLTTPRYLIPPPQQSAYSGVSHAPYGTSSSSAAAVAAAVARRSEEDLLRARLLERQRVEAEIEVEVQLQRLRWEEAARRGPVFLYYAARQGI</sequence>